<accession>A0A166XPD6</accession>
<name>A0A166XPD6_9GAMM</name>
<keyword evidence="3" id="KW-1185">Reference proteome</keyword>
<dbReference type="PATRIC" id="fig|1365250.3.peg.1435"/>
<proteinExistence type="predicted"/>
<protein>
    <recommendedName>
        <fullName evidence="4">Orphan protein</fullName>
    </recommendedName>
</protein>
<feature type="signal peptide" evidence="1">
    <location>
        <begin position="1"/>
        <end position="18"/>
    </location>
</feature>
<organism evidence="2 3">
    <name type="scientific">Pseudoalteromonas luteoviolacea DSM 6061</name>
    <dbReference type="NCBI Taxonomy" id="1365250"/>
    <lineage>
        <taxon>Bacteria</taxon>
        <taxon>Pseudomonadati</taxon>
        <taxon>Pseudomonadota</taxon>
        <taxon>Gammaproteobacteria</taxon>
        <taxon>Alteromonadales</taxon>
        <taxon>Pseudoalteromonadaceae</taxon>
        <taxon>Pseudoalteromonas</taxon>
    </lineage>
</organism>
<evidence type="ECO:0000313" key="2">
    <source>
        <dbReference type="EMBL" id="KZN40657.1"/>
    </source>
</evidence>
<dbReference type="AlphaFoldDB" id="A0A166XPD6"/>
<gene>
    <name evidence="2" type="ORF">N475_11045</name>
</gene>
<dbReference type="RefSeq" id="WP_063364930.1">
    <property type="nucleotide sequence ID" value="NZ_AQHB01000035.1"/>
</dbReference>
<feature type="chain" id="PRO_5007882435" description="Orphan protein" evidence="1">
    <location>
        <begin position="19"/>
        <end position="178"/>
    </location>
</feature>
<reference evidence="2 3" key="1">
    <citation type="submission" date="2013-07" db="EMBL/GenBank/DDBJ databases">
        <title>Comparative Genomic and Metabolomic Analysis of Twelve Strains of Pseudoalteromonas luteoviolacea.</title>
        <authorList>
            <person name="Vynne N.G."/>
            <person name="Mansson M."/>
            <person name="Gram L."/>
        </authorList>
    </citation>
    <scope>NUCLEOTIDE SEQUENCE [LARGE SCALE GENOMIC DNA]</scope>
    <source>
        <strain evidence="2 3">DSM 6061</strain>
    </source>
</reference>
<dbReference type="Proteomes" id="UP000076643">
    <property type="component" value="Unassembled WGS sequence"/>
</dbReference>
<evidence type="ECO:0000256" key="1">
    <source>
        <dbReference type="SAM" id="SignalP"/>
    </source>
</evidence>
<sequence length="178" mass="19095">MNRIIAVLALGLSVSANAKTVDIAALQSCTTIQNALKRLVCFDDAMAGNQNAGNQSAGNQSAVTNSQQQVVANPTQVTAPVTTSVPAQSAEQKFGLENKVKEKLADIDNLTIEVVKLKESARGVRTFTLANGHVWKQLGSDSFFAKVGDNVTIKRASFNSYLMNKTGSNRSIRVKRLQ</sequence>
<evidence type="ECO:0008006" key="4">
    <source>
        <dbReference type="Google" id="ProtNLM"/>
    </source>
</evidence>
<comment type="caution">
    <text evidence="2">The sequence shown here is derived from an EMBL/GenBank/DDBJ whole genome shotgun (WGS) entry which is preliminary data.</text>
</comment>
<keyword evidence="1" id="KW-0732">Signal</keyword>
<dbReference type="EMBL" id="AUYB01000093">
    <property type="protein sequence ID" value="KZN40657.1"/>
    <property type="molecule type" value="Genomic_DNA"/>
</dbReference>
<evidence type="ECO:0000313" key="3">
    <source>
        <dbReference type="Proteomes" id="UP000076643"/>
    </source>
</evidence>